<proteinExistence type="predicted"/>
<dbReference type="CDD" id="cd06259">
    <property type="entry name" value="YdcF-like"/>
    <property type="match status" value="1"/>
</dbReference>
<evidence type="ECO:0000313" key="3">
    <source>
        <dbReference type="EMBL" id="AFZ68720.1"/>
    </source>
</evidence>
<dbReference type="KEGG" id="dpd:Deipe_3279"/>
<reference evidence="4" key="1">
    <citation type="submission" date="2012-03" db="EMBL/GenBank/DDBJ databases">
        <title>Complete sequence of chromosome of Deinococcus peraridilitoris DSM 19664.</title>
        <authorList>
            <person name="Lucas S."/>
            <person name="Copeland A."/>
            <person name="Lapidus A."/>
            <person name="Glavina del Rio T."/>
            <person name="Dalin E."/>
            <person name="Tice H."/>
            <person name="Bruce D."/>
            <person name="Goodwin L."/>
            <person name="Pitluck S."/>
            <person name="Peters L."/>
            <person name="Mikhailova N."/>
            <person name="Lu M."/>
            <person name="Kyrpides N."/>
            <person name="Mavromatis K."/>
            <person name="Ivanova N."/>
            <person name="Brettin T."/>
            <person name="Detter J.C."/>
            <person name="Han C."/>
            <person name="Larimer F."/>
            <person name="Land M."/>
            <person name="Hauser L."/>
            <person name="Markowitz V."/>
            <person name="Cheng J.-F."/>
            <person name="Hugenholtz P."/>
            <person name="Woyke T."/>
            <person name="Wu D."/>
            <person name="Pukall R."/>
            <person name="Steenblock K."/>
            <person name="Brambilla E."/>
            <person name="Klenk H.-P."/>
            <person name="Eisen J.A."/>
        </authorList>
    </citation>
    <scope>NUCLEOTIDE SEQUENCE [LARGE SCALE GENOMIC DNA]</scope>
    <source>
        <strain evidence="4">DSM 19664 / LMG 22246 / CIP 109416 / KR-200</strain>
    </source>
</reference>
<dbReference type="AlphaFoldDB" id="L0A6R5"/>
<name>L0A6R5_DEIPD</name>
<dbReference type="PATRIC" id="fig|937777.3.peg.3294"/>
<feature type="domain" description="DUF218" evidence="2">
    <location>
        <begin position="59"/>
        <end position="180"/>
    </location>
</feature>
<protein>
    <recommendedName>
        <fullName evidence="2">DUF218 domain-containing protein</fullName>
    </recommendedName>
</protein>
<dbReference type="HOGENOM" id="CLU_051474_3_0_0"/>
<dbReference type="PANTHER" id="PTHR30336">
    <property type="entry name" value="INNER MEMBRANE PROTEIN, PROBABLE PERMEASE"/>
    <property type="match status" value="1"/>
</dbReference>
<sequence>MRSPGRFPKVSPTPTVRRAPVRHSGGSAPGLLPLLVVTALGSVPLAAHAASVSSPAPTLLVLGAAQYNGHPSPAFQRRLDHANRLYRRGGVTRIIVSGGVGKGDRFSEGAVGVSYLAKLGVPKERLLAETRSRSTLENVTYSQTYISGPVTLVTDEVHATRALALARGIGLQASVSSVPLASRGEAADRYRSRERMLLAAYTLLGLTDLQR</sequence>
<evidence type="ECO:0000313" key="4">
    <source>
        <dbReference type="Proteomes" id="UP000010467"/>
    </source>
</evidence>
<dbReference type="InterPro" id="IPR014729">
    <property type="entry name" value="Rossmann-like_a/b/a_fold"/>
</dbReference>
<dbReference type="RefSeq" id="WP_015237018.1">
    <property type="nucleotide sequence ID" value="NC_019793.1"/>
</dbReference>
<organism evidence="3 4">
    <name type="scientific">Deinococcus peraridilitoris (strain DSM 19664 / LMG 22246 / CIP 109416 / KR-200)</name>
    <dbReference type="NCBI Taxonomy" id="937777"/>
    <lineage>
        <taxon>Bacteria</taxon>
        <taxon>Thermotogati</taxon>
        <taxon>Deinococcota</taxon>
        <taxon>Deinococci</taxon>
        <taxon>Deinococcales</taxon>
        <taxon>Deinococcaceae</taxon>
        <taxon>Deinococcus</taxon>
    </lineage>
</organism>
<dbReference type="Gene3D" id="3.40.50.620">
    <property type="entry name" value="HUPs"/>
    <property type="match status" value="1"/>
</dbReference>
<evidence type="ECO:0000256" key="1">
    <source>
        <dbReference type="SAM" id="MobiDB-lite"/>
    </source>
</evidence>
<dbReference type="eggNOG" id="COG1434">
    <property type="taxonomic scope" value="Bacteria"/>
</dbReference>
<accession>L0A6R5</accession>
<dbReference type="EMBL" id="CP003382">
    <property type="protein sequence ID" value="AFZ68720.1"/>
    <property type="molecule type" value="Genomic_DNA"/>
</dbReference>
<dbReference type="Pfam" id="PF02698">
    <property type="entry name" value="DUF218"/>
    <property type="match status" value="1"/>
</dbReference>
<dbReference type="InterPro" id="IPR051599">
    <property type="entry name" value="Cell_Envelope_Assoc"/>
</dbReference>
<evidence type="ECO:0000259" key="2">
    <source>
        <dbReference type="Pfam" id="PF02698"/>
    </source>
</evidence>
<dbReference type="OrthoDB" id="9782395at2"/>
<gene>
    <name evidence="3" type="ordered locus">Deipe_3279</name>
</gene>
<dbReference type="InterPro" id="IPR003848">
    <property type="entry name" value="DUF218"/>
</dbReference>
<keyword evidence="4" id="KW-1185">Reference proteome</keyword>
<feature type="region of interest" description="Disordered" evidence="1">
    <location>
        <begin position="1"/>
        <end position="24"/>
    </location>
</feature>
<dbReference type="GO" id="GO:0005886">
    <property type="term" value="C:plasma membrane"/>
    <property type="evidence" value="ECO:0007669"/>
    <property type="project" value="TreeGrafter"/>
</dbReference>
<dbReference type="Proteomes" id="UP000010467">
    <property type="component" value="Chromosome"/>
</dbReference>
<dbReference type="PANTHER" id="PTHR30336:SF20">
    <property type="entry name" value="DUF218 DOMAIN-CONTAINING PROTEIN"/>
    <property type="match status" value="1"/>
</dbReference>